<protein>
    <submittedName>
        <fullName evidence="6">Extracellular solute-binding protein</fullName>
    </submittedName>
</protein>
<dbReference type="RefSeq" id="WP_377259976.1">
    <property type="nucleotide sequence ID" value="NZ_JBHMAA010000011.1"/>
</dbReference>
<keyword evidence="3" id="KW-0813">Transport</keyword>
<dbReference type="PROSITE" id="PS51318">
    <property type="entry name" value="TAT"/>
    <property type="match status" value="1"/>
</dbReference>
<dbReference type="Proteomes" id="UP001589692">
    <property type="component" value="Unassembled WGS sequence"/>
</dbReference>
<evidence type="ECO:0000313" key="7">
    <source>
        <dbReference type="Proteomes" id="UP001589692"/>
    </source>
</evidence>
<dbReference type="PANTHER" id="PTHR30006:SF3">
    <property type="entry name" value="THIAMINE-BINDING PERIPLASMIC PROTEIN"/>
    <property type="match status" value="1"/>
</dbReference>
<comment type="subcellular location">
    <subcellularLocation>
        <location evidence="1">Periplasm</location>
    </subcellularLocation>
</comment>
<dbReference type="SUPFAM" id="SSF53850">
    <property type="entry name" value="Periplasmic binding protein-like II"/>
    <property type="match status" value="1"/>
</dbReference>
<dbReference type="Pfam" id="PF13416">
    <property type="entry name" value="SBP_bac_8"/>
    <property type="match status" value="1"/>
</dbReference>
<dbReference type="InterPro" id="IPR006059">
    <property type="entry name" value="SBP"/>
</dbReference>
<evidence type="ECO:0000313" key="6">
    <source>
        <dbReference type="EMBL" id="MFB9949231.1"/>
    </source>
</evidence>
<evidence type="ECO:0000256" key="5">
    <source>
        <dbReference type="ARBA" id="ARBA00022764"/>
    </source>
</evidence>
<evidence type="ECO:0000256" key="3">
    <source>
        <dbReference type="ARBA" id="ARBA00022448"/>
    </source>
</evidence>
<keyword evidence="7" id="KW-1185">Reference proteome</keyword>
<sequence>MQTRRQLMKAGALGTGLLAAPAFLKKAWAQQPLVVRIPGGYGDVWDVHYFQPFTKATGIPVTGTFSTDIPYSEFKISVETGSYRYDAAAAITKELITRLKSDNLVDKLDLDSPDISARPAASYNENWLTHSLYCFAMVYRTTTFPQGVSSFKDMWNVKGFPGTRALRKRAVDTIEMATRGIGVPRDKVYEFLSTPDGWDKVFAGLDEIRPHITNWWDSDATLEQMIGQGELDISPVTSHRAQRLINEGAEIAIDFNEAYYSTMGYAIPRGTPKLAQAREFIKFAAAPEREAALVKSSPMGPIHPKAFDYLAPDFAKLLPTYPENFAKMNEQDPVFWQKNDKYATTRFQEWLLKA</sequence>
<evidence type="ECO:0000256" key="2">
    <source>
        <dbReference type="ARBA" id="ARBA00008520"/>
    </source>
</evidence>
<gene>
    <name evidence="6" type="ORF">ACFFP0_10250</name>
</gene>
<comment type="similarity">
    <text evidence="2">Belongs to the bacterial solute-binding protein 1 family.</text>
</comment>
<reference evidence="6 7" key="1">
    <citation type="submission" date="2024-09" db="EMBL/GenBank/DDBJ databases">
        <authorList>
            <person name="Sun Q."/>
            <person name="Mori K."/>
        </authorList>
    </citation>
    <scope>NUCLEOTIDE SEQUENCE [LARGE SCALE GENOMIC DNA]</scope>
    <source>
        <strain evidence="6 7">TBRC 4938</strain>
    </source>
</reference>
<dbReference type="InterPro" id="IPR006311">
    <property type="entry name" value="TAT_signal"/>
</dbReference>
<evidence type="ECO:0000256" key="4">
    <source>
        <dbReference type="ARBA" id="ARBA00022729"/>
    </source>
</evidence>
<dbReference type="EMBL" id="JBHMAA010000011">
    <property type="protein sequence ID" value="MFB9949231.1"/>
    <property type="molecule type" value="Genomic_DNA"/>
</dbReference>
<proteinExistence type="inferred from homology"/>
<organism evidence="6 7">
    <name type="scientific">Rhizobium puerariae</name>
    <dbReference type="NCBI Taxonomy" id="1585791"/>
    <lineage>
        <taxon>Bacteria</taxon>
        <taxon>Pseudomonadati</taxon>
        <taxon>Pseudomonadota</taxon>
        <taxon>Alphaproteobacteria</taxon>
        <taxon>Hyphomicrobiales</taxon>
        <taxon>Rhizobiaceae</taxon>
        <taxon>Rhizobium/Agrobacterium group</taxon>
        <taxon>Rhizobium</taxon>
    </lineage>
</organism>
<keyword evidence="4" id="KW-0732">Signal</keyword>
<dbReference type="PANTHER" id="PTHR30006">
    <property type="entry name" value="THIAMINE-BINDING PERIPLASMIC PROTEIN-RELATED"/>
    <property type="match status" value="1"/>
</dbReference>
<evidence type="ECO:0000256" key="1">
    <source>
        <dbReference type="ARBA" id="ARBA00004418"/>
    </source>
</evidence>
<comment type="caution">
    <text evidence="6">The sequence shown here is derived from an EMBL/GenBank/DDBJ whole genome shotgun (WGS) entry which is preliminary data.</text>
</comment>
<keyword evidence="5" id="KW-0574">Periplasm</keyword>
<accession>A0ABV6AF33</accession>
<dbReference type="Gene3D" id="3.40.190.10">
    <property type="entry name" value="Periplasmic binding protein-like II"/>
    <property type="match status" value="2"/>
</dbReference>
<name>A0ABV6AF33_9HYPH</name>